<reference evidence="2" key="1">
    <citation type="submission" date="2020-11" db="EMBL/GenBank/DDBJ databases">
        <authorList>
            <consortium name="DOE Joint Genome Institute"/>
            <person name="Ahrendt S."/>
            <person name="Riley R."/>
            <person name="Andreopoulos W."/>
            <person name="LaButti K."/>
            <person name="Pangilinan J."/>
            <person name="Ruiz-duenas F.J."/>
            <person name="Barrasa J.M."/>
            <person name="Sanchez-Garcia M."/>
            <person name="Camarero S."/>
            <person name="Miyauchi S."/>
            <person name="Serrano A."/>
            <person name="Linde D."/>
            <person name="Babiker R."/>
            <person name="Drula E."/>
            <person name="Ayuso-Fernandez I."/>
            <person name="Pacheco R."/>
            <person name="Padilla G."/>
            <person name="Ferreira P."/>
            <person name="Barriuso J."/>
            <person name="Kellner H."/>
            <person name="Castanera R."/>
            <person name="Alfaro M."/>
            <person name="Ramirez L."/>
            <person name="Pisabarro A.G."/>
            <person name="Kuo A."/>
            <person name="Tritt A."/>
            <person name="Lipzen A."/>
            <person name="He G."/>
            <person name="Yan M."/>
            <person name="Ng V."/>
            <person name="Cullen D."/>
            <person name="Martin F."/>
            <person name="Rosso M.-N."/>
            <person name="Henrissat B."/>
            <person name="Hibbett D."/>
            <person name="Martinez A.T."/>
            <person name="Grigoriev I.V."/>
        </authorList>
    </citation>
    <scope>NUCLEOTIDE SEQUENCE</scope>
    <source>
        <strain evidence="2">AH 44721</strain>
    </source>
</reference>
<organism evidence="2 3">
    <name type="scientific">Gymnopilus junonius</name>
    <name type="common">Spectacular rustgill mushroom</name>
    <name type="synonym">Gymnopilus spectabilis subsp. junonius</name>
    <dbReference type="NCBI Taxonomy" id="109634"/>
    <lineage>
        <taxon>Eukaryota</taxon>
        <taxon>Fungi</taxon>
        <taxon>Dikarya</taxon>
        <taxon>Basidiomycota</taxon>
        <taxon>Agaricomycotina</taxon>
        <taxon>Agaricomycetes</taxon>
        <taxon>Agaricomycetidae</taxon>
        <taxon>Agaricales</taxon>
        <taxon>Agaricineae</taxon>
        <taxon>Hymenogastraceae</taxon>
        <taxon>Gymnopilus</taxon>
    </lineage>
</organism>
<keyword evidence="3" id="KW-1185">Reference proteome</keyword>
<gene>
    <name evidence="2" type="ORF">CPB84DRAFT_1765501</name>
</gene>
<dbReference type="AlphaFoldDB" id="A0A9P5TTL1"/>
<evidence type="ECO:0000313" key="2">
    <source>
        <dbReference type="EMBL" id="KAF8909789.1"/>
    </source>
</evidence>
<proteinExistence type="predicted"/>
<evidence type="ECO:0000313" key="3">
    <source>
        <dbReference type="Proteomes" id="UP000724874"/>
    </source>
</evidence>
<dbReference type="EMBL" id="JADNYJ010000008">
    <property type="protein sequence ID" value="KAF8909789.1"/>
    <property type="molecule type" value="Genomic_DNA"/>
</dbReference>
<name>A0A9P5TTL1_GYMJU</name>
<comment type="caution">
    <text evidence="2">The sequence shown here is derived from an EMBL/GenBank/DDBJ whole genome shotgun (WGS) entry which is preliminary data.</text>
</comment>
<accession>A0A9P5TTL1</accession>
<feature type="region of interest" description="Disordered" evidence="1">
    <location>
        <begin position="21"/>
        <end position="40"/>
    </location>
</feature>
<protein>
    <submittedName>
        <fullName evidence="2">Uncharacterized protein</fullName>
    </submittedName>
</protein>
<sequence length="207" mass="23334">MKNLTKTFPFPLASFKMTVQEAQGNEDKGEEQQPSVVNSSERTLEKATRILAEKQKQALWCSGMQTPFNAPSIKTPLSSSGQLKKRSTIAHLLKGSESMIWLRRLSFIAMSRFNCCISELSFVRIGVFRCRLLPFNGCLFMTTSAVPNNEQSTSTILSCCLAARAKDVYQASFTLQPLSSRLVLVRVWLLVSYQRRIGVFRSDELDH</sequence>
<dbReference type="Proteomes" id="UP000724874">
    <property type="component" value="Unassembled WGS sequence"/>
</dbReference>
<evidence type="ECO:0000256" key="1">
    <source>
        <dbReference type="SAM" id="MobiDB-lite"/>
    </source>
</evidence>